<dbReference type="EMBL" id="GGEC01004424">
    <property type="protein sequence ID" value="MBW84907.1"/>
    <property type="molecule type" value="Transcribed_RNA"/>
</dbReference>
<proteinExistence type="predicted"/>
<evidence type="ECO:0000313" key="1">
    <source>
        <dbReference type="EMBL" id="MBW84907.1"/>
    </source>
</evidence>
<accession>A0A2P2IUQ0</accession>
<name>A0A2P2IUQ0_RHIMU</name>
<organism evidence="1">
    <name type="scientific">Rhizophora mucronata</name>
    <name type="common">Asiatic mangrove</name>
    <dbReference type="NCBI Taxonomy" id="61149"/>
    <lineage>
        <taxon>Eukaryota</taxon>
        <taxon>Viridiplantae</taxon>
        <taxon>Streptophyta</taxon>
        <taxon>Embryophyta</taxon>
        <taxon>Tracheophyta</taxon>
        <taxon>Spermatophyta</taxon>
        <taxon>Magnoliopsida</taxon>
        <taxon>eudicotyledons</taxon>
        <taxon>Gunneridae</taxon>
        <taxon>Pentapetalae</taxon>
        <taxon>rosids</taxon>
        <taxon>fabids</taxon>
        <taxon>Malpighiales</taxon>
        <taxon>Rhizophoraceae</taxon>
        <taxon>Rhizophora</taxon>
    </lineage>
</organism>
<sequence length="41" mass="4583">MNRLSGACGHHHNYPILLSKPSLDFFSFPDLGQILILGFLI</sequence>
<reference evidence="1" key="1">
    <citation type="submission" date="2018-02" db="EMBL/GenBank/DDBJ databases">
        <title>Rhizophora mucronata_Transcriptome.</title>
        <authorList>
            <person name="Meera S.P."/>
            <person name="Sreeshan A."/>
            <person name="Augustine A."/>
        </authorList>
    </citation>
    <scope>NUCLEOTIDE SEQUENCE</scope>
    <source>
        <tissue evidence="1">Leaf</tissue>
    </source>
</reference>
<dbReference type="AlphaFoldDB" id="A0A2P2IUQ0"/>
<protein>
    <submittedName>
        <fullName evidence="1">Uncharacterized protein</fullName>
    </submittedName>
</protein>